<protein>
    <submittedName>
        <fullName evidence="1">Uncharacterized protein</fullName>
    </submittedName>
</protein>
<gene>
    <name evidence="1" type="ORF">BGI32_09230</name>
</gene>
<evidence type="ECO:0000313" key="1">
    <source>
        <dbReference type="EMBL" id="PIT13390.1"/>
    </source>
</evidence>
<sequence length="81" mass="8957">MSGVVCIKVVIFSANLCARLGWLRNNDYREENVFLRRTETGLVMGYGCIGMFISTTIKGVYPVYFTNLIYYGVSIGNAGCG</sequence>
<comment type="caution">
    <text evidence="1">The sequence shown here is derived from an EMBL/GenBank/DDBJ whole genome shotgun (WGS) entry which is preliminary data.</text>
</comment>
<reference evidence="1 2" key="1">
    <citation type="journal article" date="2017" name="MBio">
        <title>Type VI secretion-mediated competition in the bee gut microbiome.</title>
        <authorList>
            <person name="Steele M.I."/>
            <person name="Kwong W.K."/>
            <person name="Powell J.E."/>
            <person name="Whiteley M."/>
            <person name="Moran N.A."/>
        </authorList>
    </citation>
    <scope>NUCLEOTIDE SEQUENCE [LARGE SCALE GENOMIC DNA]</scope>
    <source>
        <strain evidence="1 2">App2-2</strain>
    </source>
</reference>
<organism evidence="1 2">
    <name type="scientific">Snodgrassella alvi</name>
    <dbReference type="NCBI Taxonomy" id="1196083"/>
    <lineage>
        <taxon>Bacteria</taxon>
        <taxon>Pseudomonadati</taxon>
        <taxon>Pseudomonadota</taxon>
        <taxon>Betaproteobacteria</taxon>
        <taxon>Neisseriales</taxon>
        <taxon>Neisseriaceae</taxon>
        <taxon>Snodgrassella</taxon>
    </lineage>
</organism>
<dbReference type="EMBL" id="MDVB01000102">
    <property type="protein sequence ID" value="PIT13390.1"/>
    <property type="molecule type" value="Genomic_DNA"/>
</dbReference>
<accession>A0A2N9WS67</accession>
<dbReference type="AlphaFoldDB" id="A0A2N9WS67"/>
<dbReference type="Proteomes" id="UP000231293">
    <property type="component" value="Unassembled WGS sequence"/>
</dbReference>
<proteinExistence type="predicted"/>
<evidence type="ECO:0000313" key="2">
    <source>
        <dbReference type="Proteomes" id="UP000231293"/>
    </source>
</evidence>
<name>A0A2N9WS67_9NEIS</name>